<name>A0A6B3LAI9_9BACT</name>
<dbReference type="GO" id="GO:0016763">
    <property type="term" value="F:pentosyltransferase activity"/>
    <property type="evidence" value="ECO:0007669"/>
    <property type="project" value="TreeGrafter"/>
</dbReference>
<protein>
    <submittedName>
        <fullName evidence="8">Glycosyltransferase family 39 protein</fullName>
    </submittedName>
</protein>
<sequence length="638" mass="71138">MTTELINRFRTLQKSERFWLWCVLGALTVFFLWLQGVPEDPAKSLTAIQEKWNAGEWAKTRDYARWGTHLFAWINAGICALLALTLPLWHRRGTAPATASTKTTPRWIWIALALVVALGGALRYQTATGGLWHDELHNAQRVNGYHRFDKKDPLFGEAKFRPAKWEETAFYYRKPTNHVAFSVPSRLTHSAWQAITGADRSQLSPFFLRLPSFLAALASIFLIGWLLVRWNLPLAGLLAAIFLAIHPWAIRWSVDARSYGLTMCFILVALHAVTGIVRSGKWRWWALFGFAQSYLMWLSVQNALLILPMLAVVIGQGIAAKRRDHTPLWPLFSKIILTSGVAACLFLQVMGPNLIQLKQYTDLKPPSESDYLRVGEATLSDTASNWLIGIPFDVPVVSGDLPITTFKSRYTNPTIGWVWASLSALFTLAGIGVMLKKPATRTAGWLALGLIVSAALVVGLSAAADMFFYPRFVAYLPLPLALGMGVFWTTRPSAGRRILGAATGVLFFALLASPQISNLFQHVHEPLPQISSKLDQIETDSGVAPLAATYGLAGEVMEEMVDPDVRGISSRDEIEQLIAKSRETGRPLFICYGNQSFNRVVIPDGFDLLDNPAYFTLVQRFVSNDPRHTFFLMKYVGE</sequence>
<evidence type="ECO:0000256" key="2">
    <source>
        <dbReference type="ARBA" id="ARBA00022475"/>
    </source>
</evidence>
<evidence type="ECO:0000313" key="8">
    <source>
        <dbReference type="EMBL" id="QQL45930.1"/>
    </source>
</evidence>
<evidence type="ECO:0000256" key="6">
    <source>
        <dbReference type="ARBA" id="ARBA00022989"/>
    </source>
</evidence>
<accession>A0A6B3LAI9</accession>
<keyword evidence="5" id="KW-0812">Transmembrane</keyword>
<keyword evidence="7" id="KW-0472">Membrane</keyword>
<proteinExistence type="predicted"/>
<reference evidence="8 9" key="1">
    <citation type="submission" date="2020-12" db="EMBL/GenBank/DDBJ databases">
        <title>Sulforoseuscoccus oceanibium gen. nov., sp. nov., a representative of the phylum Verrucomicrobia with special cytoplasmic membrane, and proposal of Sulforoseuscoccusaceae fam. nov.</title>
        <authorList>
            <person name="Xi F."/>
        </authorList>
    </citation>
    <scope>NUCLEOTIDE SEQUENCE [LARGE SCALE GENOMIC DNA]</scope>
    <source>
        <strain evidence="8 9">T37</strain>
    </source>
</reference>
<dbReference type="GO" id="GO:0010041">
    <property type="term" value="P:response to iron(III) ion"/>
    <property type="evidence" value="ECO:0007669"/>
    <property type="project" value="TreeGrafter"/>
</dbReference>
<evidence type="ECO:0000256" key="5">
    <source>
        <dbReference type="ARBA" id="ARBA00022692"/>
    </source>
</evidence>
<keyword evidence="3" id="KW-0328">Glycosyltransferase</keyword>
<evidence type="ECO:0000256" key="3">
    <source>
        <dbReference type="ARBA" id="ARBA00022676"/>
    </source>
</evidence>
<keyword evidence="2" id="KW-1003">Cell membrane</keyword>
<dbReference type="AlphaFoldDB" id="A0A6B3LAI9"/>
<dbReference type="PANTHER" id="PTHR33908">
    <property type="entry name" value="MANNOSYLTRANSFERASE YKCB-RELATED"/>
    <property type="match status" value="1"/>
</dbReference>
<comment type="subcellular location">
    <subcellularLocation>
        <location evidence="1">Cell membrane</location>
        <topology evidence="1">Multi-pass membrane protein</topology>
    </subcellularLocation>
</comment>
<keyword evidence="4 8" id="KW-0808">Transferase</keyword>
<keyword evidence="6" id="KW-1133">Transmembrane helix</keyword>
<dbReference type="KEGG" id="soa:G3M56_004945"/>
<evidence type="ECO:0000313" key="9">
    <source>
        <dbReference type="Proteomes" id="UP000475117"/>
    </source>
</evidence>
<dbReference type="InterPro" id="IPR050297">
    <property type="entry name" value="LipidA_mod_glycosyltrf_83"/>
</dbReference>
<dbReference type="PANTHER" id="PTHR33908:SF3">
    <property type="entry name" value="UNDECAPRENYL PHOSPHATE-ALPHA-4-AMINO-4-DEOXY-L-ARABINOSE ARABINOSYL TRANSFERASE"/>
    <property type="match status" value="1"/>
</dbReference>
<organism evidence="8 9">
    <name type="scientific">Sulfuriroseicoccus oceanibius</name>
    <dbReference type="NCBI Taxonomy" id="2707525"/>
    <lineage>
        <taxon>Bacteria</taxon>
        <taxon>Pseudomonadati</taxon>
        <taxon>Verrucomicrobiota</taxon>
        <taxon>Verrucomicrobiia</taxon>
        <taxon>Verrucomicrobiales</taxon>
        <taxon>Verrucomicrobiaceae</taxon>
        <taxon>Sulfuriroseicoccus</taxon>
    </lineage>
</organism>
<dbReference type="InterPro" id="IPR036197">
    <property type="entry name" value="NarG-like_sf"/>
</dbReference>
<evidence type="ECO:0000256" key="1">
    <source>
        <dbReference type="ARBA" id="ARBA00004651"/>
    </source>
</evidence>
<dbReference type="EMBL" id="CP066776">
    <property type="protein sequence ID" value="QQL45930.1"/>
    <property type="molecule type" value="Genomic_DNA"/>
</dbReference>
<dbReference type="GO" id="GO:0005886">
    <property type="term" value="C:plasma membrane"/>
    <property type="evidence" value="ECO:0007669"/>
    <property type="project" value="UniProtKB-SubCell"/>
</dbReference>
<dbReference type="SUPFAM" id="SSF103501">
    <property type="entry name" value="Respiratory nitrate reductase 1 gamma chain"/>
    <property type="match status" value="1"/>
</dbReference>
<dbReference type="Proteomes" id="UP000475117">
    <property type="component" value="Chromosome"/>
</dbReference>
<dbReference type="RefSeq" id="WP_164364079.1">
    <property type="nucleotide sequence ID" value="NZ_CP066776.1"/>
</dbReference>
<evidence type="ECO:0000256" key="7">
    <source>
        <dbReference type="ARBA" id="ARBA00023136"/>
    </source>
</evidence>
<evidence type="ECO:0000256" key="4">
    <source>
        <dbReference type="ARBA" id="ARBA00022679"/>
    </source>
</evidence>
<keyword evidence="9" id="KW-1185">Reference proteome</keyword>
<dbReference type="GO" id="GO:0009103">
    <property type="term" value="P:lipopolysaccharide biosynthetic process"/>
    <property type="evidence" value="ECO:0007669"/>
    <property type="project" value="UniProtKB-ARBA"/>
</dbReference>
<gene>
    <name evidence="8" type="ORF">G3M56_004945</name>
</gene>